<feature type="region of interest" description="Disordered" evidence="1">
    <location>
        <begin position="186"/>
        <end position="205"/>
    </location>
</feature>
<keyword evidence="3" id="KW-1185">Reference proteome</keyword>
<name>A0AAW1IT13_POPJA</name>
<dbReference type="Proteomes" id="UP001458880">
    <property type="component" value="Unassembled WGS sequence"/>
</dbReference>
<dbReference type="EMBL" id="JASPKY010000571">
    <property type="protein sequence ID" value="KAK9692696.1"/>
    <property type="molecule type" value="Genomic_DNA"/>
</dbReference>
<evidence type="ECO:0000256" key="1">
    <source>
        <dbReference type="SAM" id="MobiDB-lite"/>
    </source>
</evidence>
<accession>A0AAW1IT13</accession>
<reference evidence="2 3" key="1">
    <citation type="journal article" date="2024" name="BMC Genomics">
        <title>De novo assembly and annotation of Popillia japonica's genome with initial clues to its potential as an invasive pest.</title>
        <authorList>
            <person name="Cucini C."/>
            <person name="Boschi S."/>
            <person name="Funari R."/>
            <person name="Cardaioli E."/>
            <person name="Iannotti N."/>
            <person name="Marturano G."/>
            <person name="Paoli F."/>
            <person name="Bruttini M."/>
            <person name="Carapelli A."/>
            <person name="Frati F."/>
            <person name="Nardi F."/>
        </authorList>
    </citation>
    <scope>NUCLEOTIDE SEQUENCE [LARGE SCALE GENOMIC DNA]</scope>
    <source>
        <strain evidence="2">DMR45628</strain>
    </source>
</reference>
<dbReference type="PANTHER" id="PTHR33332">
    <property type="entry name" value="REVERSE TRANSCRIPTASE DOMAIN-CONTAINING PROTEIN"/>
    <property type="match status" value="1"/>
</dbReference>
<comment type="caution">
    <text evidence="2">The sequence shown here is derived from an EMBL/GenBank/DDBJ whole genome shotgun (WGS) entry which is preliminary data.</text>
</comment>
<proteinExistence type="predicted"/>
<evidence type="ECO:0008006" key="4">
    <source>
        <dbReference type="Google" id="ProtNLM"/>
    </source>
</evidence>
<organism evidence="2 3">
    <name type="scientific">Popillia japonica</name>
    <name type="common">Japanese beetle</name>
    <dbReference type="NCBI Taxonomy" id="7064"/>
    <lineage>
        <taxon>Eukaryota</taxon>
        <taxon>Metazoa</taxon>
        <taxon>Ecdysozoa</taxon>
        <taxon>Arthropoda</taxon>
        <taxon>Hexapoda</taxon>
        <taxon>Insecta</taxon>
        <taxon>Pterygota</taxon>
        <taxon>Neoptera</taxon>
        <taxon>Endopterygota</taxon>
        <taxon>Coleoptera</taxon>
        <taxon>Polyphaga</taxon>
        <taxon>Scarabaeiformia</taxon>
        <taxon>Scarabaeidae</taxon>
        <taxon>Rutelinae</taxon>
        <taxon>Popillia</taxon>
    </lineage>
</organism>
<dbReference type="AlphaFoldDB" id="A0AAW1IT13"/>
<protein>
    <recommendedName>
        <fullName evidence="4">Reverse transcriptase</fullName>
    </recommendedName>
</protein>
<gene>
    <name evidence="2" type="ORF">QE152_g34980</name>
</gene>
<evidence type="ECO:0000313" key="2">
    <source>
        <dbReference type="EMBL" id="KAK9692696.1"/>
    </source>
</evidence>
<evidence type="ECO:0000313" key="3">
    <source>
        <dbReference type="Proteomes" id="UP001458880"/>
    </source>
</evidence>
<sequence>MFADDVCIYTRSISARIVERRLQGSLDRLNNWDKTWRIRVHAEKSAAVPFSRTGKRKRKHGEPGRLTILGDEIPWCSRILEIFLDSRLTFGPHVQFVTNRARRMLGALFAMLNRKSNLDPTCKIRIYTAVIRPTMLYASAVWATAAECHLKRLQVFQNRVLRMAINAPWYAWNTTIRRDTNMETIKEFNEPPPRPLRESKTTLIR</sequence>